<evidence type="ECO:0000313" key="4">
    <source>
        <dbReference type="EMBL" id="ACL59555.1"/>
    </source>
</evidence>
<dbReference type="Proteomes" id="UP000008207">
    <property type="component" value="Chromosome"/>
</dbReference>
<dbReference type="GO" id="GO:0000160">
    <property type="term" value="P:phosphorelay signal transduction system"/>
    <property type="evidence" value="ECO:0007669"/>
    <property type="project" value="InterPro"/>
</dbReference>
<feature type="DNA-binding region" description="OmpR/PhoB-type" evidence="2">
    <location>
        <begin position="1"/>
        <end position="98"/>
    </location>
</feature>
<dbReference type="eggNOG" id="COG0457">
    <property type="taxonomic scope" value="Bacteria"/>
</dbReference>
<dbReference type="InterPro" id="IPR036388">
    <property type="entry name" value="WH-like_DNA-bd_sf"/>
</dbReference>
<dbReference type="Gene3D" id="3.40.50.10070">
    <property type="entry name" value="TolB, N-terminal domain"/>
    <property type="match status" value="1"/>
</dbReference>
<dbReference type="STRING" id="460265.Mnod_4690"/>
<evidence type="ECO:0000313" key="5">
    <source>
        <dbReference type="Proteomes" id="UP000008207"/>
    </source>
</evidence>
<dbReference type="eggNOG" id="COG3710">
    <property type="taxonomic scope" value="Bacteria"/>
</dbReference>
<dbReference type="SUPFAM" id="SSF48452">
    <property type="entry name" value="TPR-like"/>
    <property type="match status" value="1"/>
</dbReference>
<dbReference type="InterPro" id="IPR011990">
    <property type="entry name" value="TPR-like_helical_dom_sf"/>
</dbReference>
<dbReference type="eggNOG" id="COG5616">
    <property type="taxonomic scope" value="Bacteria"/>
</dbReference>
<dbReference type="PROSITE" id="PS51755">
    <property type="entry name" value="OMPR_PHOB"/>
    <property type="match status" value="1"/>
</dbReference>
<dbReference type="AlphaFoldDB" id="B8IEI3"/>
<dbReference type="OrthoDB" id="9807521at2"/>
<reference evidence="4 5" key="1">
    <citation type="submission" date="2009-01" db="EMBL/GenBank/DDBJ databases">
        <title>Complete sequence of chromosome of Methylobacterium nodulans ORS 2060.</title>
        <authorList>
            <consortium name="US DOE Joint Genome Institute"/>
            <person name="Lucas S."/>
            <person name="Copeland A."/>
            <person name="Lapidus A."/>
            <person name="Glavina del Rio T."/>
            <person name="Dalin E."/>
            <person name="Tice H."/>
            <person name="Bruce D."/>
            <person name="Goodwin L."/>
            <person name="Pitluck S."/>
            <person name="Sims D."/>
            <person name="Brettin T."/>
            <person name="Detter J.C."/>
            <person name="Han C."/>
            <person name="Larimer F."/>
            <person name="Land M."/>
            <person name="Hauser L."/>
            <person name="Kyrpides N."/>
            <person name="Ivanova N."/>
            <person name="Marx C.J."/>
            <person name="Richardson P."/>
        </authorList>
    </citation>
    <scope>NUCLEOTIDE SEQUENCE [LARGE SCALE GENOMIC DNA]</scope>
    <source>
        <strain evidence="5">LMG 21967 / CNCM I-2342 / ORS 2060</strain>
    </source>
</reference>
<dbReference type="EMBL" id="CP001349">
    <property type="protein sequence ID" value="ACL59555.1"/>
    <property type="molecule type" value="Genomic_DNA"/>
</dbReference>
<dbReference type="GO" id="GO:0003677">
    <property type="term" value="F:DNA binding"/>
    <property type="evidence" value="ECO:0007669"/>
    <property type="project" value="UniProtKB-UniRule"/>
</dbReference>
<dbReference type="SMART" id="SM00862">
    <property type="entry name" value="Trans_reg_C"/>
    <property type="match status" value="1"/>
</dbReference>
<dbReference type="InterPro" id="IPR001867">
    <property type="entry name" value="OmpR/PhoB-type_DNA-bd"/>
</dbReference>
<proteinExistence type="predicted"/>
<dbReference type="CDD" id="cd00383">
    <property type="entry name" value="trans_reg_C"/>
    <property type="match status" value="1"/>
</dbReference>
<protein>
    <submittedName>
        <fullName evidence="4">Transcriptional regulator domain protein</fullName>
    </submittedName>
</protein>
<dbReference type="Pfam" id="PF00486">
    <property type="entry name" value="Trans_reg_C"/>
    <property type="match status" value="1"/>
</dbReference>
<sequence>MPYLFEGFELDTDQLELRQNGVIIPIEPQVFAVLRLLLENRDRMVLKDEIVEKVWGGRFVSDSAISSRIKSARRALGDDGKEQRFIRTLHGQGFRFVADVRTIAAPGRVLPTPIGLEKGPPKPADHSRPSIAVLPFRLIGRSELHPAIGDAIAHELIAALSRLRWLFVIARGSSFRFRSDDPDICGIGRLLDAHYCLSGVIETVAGTVTITAELADTRTAGILWGDRFAGRIDDIHEIRARITASIIAALEIQIPLNEAALASVAVPSSLDAWSAYHLGLRHLYRFNASDNAAAVALFERAVALEPGFARASAGLSSAHFQSAFLRYSADPDANVRAARRFAERSVELDPLDPFANFTMGRAFWLTGDVDRSFPWLDRSVSLCPSYAQGFYARAWAETICEHDLNGSENVDIAISLSPLDPFLYAMLATRALTYLIHGDAEQAAAWADRAARSPGAHVMISLIAVIAHSLNKDPERAAGWAADVRSRRGSMSQAHFFASFPFKDGELRRNMARALADNGFY</sequence>
<evidence type="ECO:0000256" key="2">
    <source>
        <dbReference type="PROSITE-ProRule" id="PRU01091"/>
    </source>
</evidence>
<name>B8IEI3_METNO</name>
<organism evidence="4 5">
    <name type="scientific">Methylobacterium nodulans (strain LMG 21967 / CNCM I-2342 / ORS 2060)</name>
    <dbReference type="NCBI Taxonomy" id="460265"/>
    <lineage>
        <taxon>Bacteria</taxon>
        <taxon>Pseudomonadati</taxon>
        <taxon>Pseudomonadota</taxon>
        <taxon>Alphaproteobacteria</taxon>
        <taxon>Hyphomicrobiales</taxon>
        <taxon>Methylobacteriaceae</taxon>
        <taxon>Methylobacterium</taxon>
    </lineage>
</organism>
<accession>B8IEI3</accession>
<dbReference type="KEGG" id="mno:Mnod_4690"/>
<feature type="domain" description="OmpR/PhoB-type" evidence="3">
    <location>
        <begin position="1"/>
        <end position="98"/>
    </location>
</feature>
<dbReference type="HOGENOM" id="CLU_019981_4_0_5"/>
<dbReference type="GO" id="GO:0006355">
    <property type="term" value="P:regulation of DNA-templated transcription"/>
    <property type="evidence" value="ECO:0007669"/>
    <property type="project" value="InterPro"/>
</dbReference>
<gene>
    <name evidence="4" type="ordered locus">Mnod_4690</name>
</gene>
<keyword evidence="1 2" id="KW-0238">DNA-binding</keyword>
<dbReference type="RefSeq" id="WP_015931190.1">
    <property type="nucleotide sequence ID" value="NC_011894.1"/>
</dbReference>
<dbReference type="Gene3D" id="1.10.10.10">
    <property type="entry name" value="Winged helix-like DNA-binding domain superfamily/Winged helix DNA-binding domain"/>
    <property type="match status" value="1"/>
</dbReference>
<keyword evidence="5" id="KW-1185">Reference proteome</keyword>
<dbReference type="Gene3D" id="1.25.40.10">
    <property type="entry name" value="Tetratricopeptide repeat domain"/>
    <property type="match status" value="1"/>
</dbReference>
<evidence type="ECO:0000259" key="3">
    <source>
        <dbReference type="PROSITE" id="PS51755"/>
    </source>
</evidence>
<dbReference type="SUPFAM" id="SSF46894">
    <property type="entry name" value="C-terminal effector domain of the bipartite response regulators"/>
    <property type="match status" value="1"/>
</dbReference>
<dbReference type="InterPro" id="IPR016032">
    <property type="entry name" value="Sig_transdc_resp-reg_C-effctor"/>
</dbReference>
<evidence type="ECO:0000256" key="1">
    <source>
        <dbReference type="ARBA" id="ARBA00023125"/>
    </source>
</evidence>